<gene>
    <name evidence="3" type="ORF">OFUS_LOCUS1616</name>
</gene>
<protein>
    <submittedName>
        <fullName evidence="3">Uncharacterized protein</fullName>
    </submittedName>
</protein>
<accession>A0A8J1Y088</accession>
<organism evidence="3 4">
    <name type="scientific">Owenia fusiformis</name>
    <name type="common">Polychaete worm</name>
    <dbReference type="NCBI Taxonomy" id="6347"/>
    <lineage>
        <taxon>Eukaryota</taxon>
        <taxon>Metazoa</taxon>
        <taxon>Spiralia</taxon>
        <taxon>Lophotrochozoa</taxon>
        <taxon>Annelida</taxon>
        <taxon>Polychaeta</taxon>
        <taxon>Sedentaria</taxon>
        <taxon>Canalipalpata</taxon>
        <taxon>Sabellida</taxon>
        <taxon>Oweniida</taxon>
        <taxon>Oweniidae</taxon>
        <taxon>Owenia</taxon>
    </lineage>
</organism>
<feature type="compositionally biased region" description="Basic and acidic residues" evidence="2">
    <location>
        <begin position="12"/>
        <end position="24"/>
    </location>
</feature>
<reference evidence="3" key="1">
    <citation type="submission" date="2022-03" db="EMBL/GenBank/DDBJ databases">
        <authorList>
            <person name="Martin C."/>
        </authorList>
    </citation>
    <scope>NUCLEOTIDE SEQUENCE</scope>
</reference>
<dbReference type="Proteomes" id="UP000749559">
    <property type="component" value="Unassembled WGS sequence"/>
</dbReference>
<dbReference type="EMBL" id="CAIIXF020000001">
    <property type="protein sequence ID" value="CAH1774096.1"/>
    <property type="molecule type" value="Genomic_DNA"/>
</dbReference>
<evidence type="ECO:0000256" key="2">
    <source>
        <dbReference type="SAM" id="MobiDB-lite"/>
    </source>
</evidence>
<keyword evidence="1" id="KW-0175">Coiled coil</keyword>
<comment type="caution">
    <text evidence="3">The sequence shown here is derived from an EMBL/GenBank/DDBJ whole genome shotgun (WGS) entry which is preliminary data.</text>
</comment>
<evidence type="ECO:0000313" key="3">
    <source>
        <dbReference type="EMBL" id="CAH1774096.1"/>
    </source>
</evidence>
<name>A0A8J1Y088_OWEFU</name>
<evidence type="ECO:0000313" key="4">
    <source>
        <dbReference type="Proteomes" id="UP000749559"/>
    </source>
</evidence>
<feature type="compositionally biased region" description="Basic and acidic residues" evidence="2">
    <location>
        <begin position="83"/>
        <end position="97"/>
    </location>
</feature>
<dbReference type="AlphaFoldDB" id="A0A8J1Y088"/>
<feature type="compositionally biased region" description="Polar residues" evidence="2">
    <location>
        <begin position="26"/>
        <end position="55"/>
    </location>
</feature>
<feature type="coiled-coil region" evidence="1">
    <location>
        <begin position="145"/>
        <end position="232"/>
    </location>
</feature>
<keyword evidence="4" id="KW-1185">Reference proteome</keyword>
<feature type="region of interest" description="Disordered" evidence="2">
    <location>
        <begin position="1"/>
        <end position="104"/>
    </location>
</feature>
<proteinExistence type="predicted"/>
<sequence length="238" mass="26985">MANLDVPQLQKDYADSGDEWHDAEQENTNVEQSGNSSCSAVEQQSHQSKNINVEEQQGGGSRSANAINHRKTIPIEAQVNSTHKQESKSQQKIEDSKMSAPGDDEETVCLKYQPHAWKKGVCNICFKPRDEHPADGQAEPVIDESLSLAAKLEQAAKRVKELESQIKVVKHNHSVLDEQYTELEDSVLDREDQIQQVRNGAVHEIKDLEERLGMLEDENRKLNNRLQDVQKRRPVKLF</sequence>
<evidence type="ECO:0000256" key="1">
    <source>
        <dbReference type="SAM" id="Coils"/>
    </source>
</evidence>